<dbReference type="Gene3D" id="1.10.1410.40">
    <property type="match status" value="1"/>
</dbReference>
<dbReference type="GO" id="GO:0003682">
    <property type="term" value="F:chromatin binding"/>
    <property type="evidence" value="ECO:0007669"/>
    <property type="project" value="TreeGrafter"/>
</dbReference>
<dbReference type="GO" id="GO:0038001">
    <property type="term" value="P:paracrine signaling"/>
    <property type="evidence" value="ECO:0007669"/>
    <property type="project" value="TreeGrafter"/>
</dbReference>
<dbReference type="InterPro" id="IPR046903">
    <property type="entry name" value="Mab-21-like_nuc_Trfase"/>
</dbReference>
<sequence length="467" mass="53035">MPPATHPGRLRPRGTCRGARARPRPAADPPRTPRARSAAACRGSPPAARGAGGSFCPGREGAGRARRSSWARSPHTAGPARSQARPHTPPSASSSRTRWPLPMPPKDGLQESSPGRRRGGQRRPRSAPRAARPAPRPALPMVWVPRGAGARGRRRAGSTARPGALQIAEPDEFDIMLTLPVPPLQLDACDDTGAFYYATLKRNPKEMYLSRFLDEEGKLSAFKMLEALRKIIKEEVKNIKVTVTRKKVGCPAITLQIQKPPSEISVDIILALKVHHSWPLSTKDGLPVGEWLGTKVRKNLRYQDFYLVAKQNKEEKVLRGNTWRLSFSHIEKEIITNHGNGKTCCESDGVRCCRKDCLKLLKYLLQQLKTKHQKELQKFCSYHAKTAFFHSCAMWPRDEDWRWEDLDRCFHRYLEYFLDCLQKSRLPHFFIPQYNLLSQNDRASQDFLIREINYQINNRFPIFLQDN</sequence>
<dbReference type="GO" id="GO:0061501">
    <property type="term" value="F:2',3'-cyclic GMP-AMP synthase activity"/>
    <property type="evidence" value="ECO:0007669"/>
    <property type="project" value="TreeGrafter"/>
</dbReference>
<dbReference type="Ensembl" id="ENSNPET00000019568.1">
    <property type="protein sequence ID" value="ENSNPEP00000019080.1"/>
    <property type="gene ID" value="ENSNPEG00000014208.1"/>
</dbReference>
<dbReference type="GO" id="GO:0035861">
    <property type="term" value="C:site of double-strand break"/>
    <property type="evidence" value="ECO:0007669"/>
    <property type="project" value="TreeGrafter"/>
</dbReference>
<feature type="domain" description="Mab-21-like nucleotidyltransferase" evidence="3">
    <location>
        <begin position="164"/>
        <end position="337"/>
    </location>
</feature>
<dbReference type="Proteomes" id="UP000694420">
    <property type="component" value="Unplaced"/>
</dbReference>
<comment type="similarity">
    <text evidence="1">Belongs to the mab-21 family.</text>
</comment>
<dbReference type="Pfam" id="PF20266">
    <property type="entry name" value="Mab-21_C"/>
    <property type="match status" value="1"/>
</dbReference>
<reference evidence="5" key="2">
    <citation type="submission" date="2025-09" db="UniProtKB">
        <authorList>
            <consortium name="Ensembl"/>
        </authorList>
    </citation>
    <scope>IDENTIFICATION</scope>
</reference>
<feature type="region of interest" description="Disordered" evidence="2">
    <location>
        <begin position="1"/>
        <end position="162"/>
    </location>
</feature>
<name>A0A8C6ZTY3_NOTPE</name>
<dbReference type="GO" id="GO:0005829">
    <property type="term" value="C:cytosol"/>
    <property type="evidence" value="ECO:0007669"/>
    <property type="project" value="TreeGrafter"/>
</dbReference>
<accession>A0A8C6ZTY3</accession>
<dbReference type="SMART" id="SM01265">
    <property type="entry name" value="Mab-21"/>
    <property type="match status" value="1"/>
</dbReference>
<dbReference type="InterPro" id="IPR046906">
    <property type="entry name" value="Mab-21_HhH/H2TH-like"/>
</dbReference>
<dbReference type="GO" id="GO:2000042">
    <property type="term" value="P:negative regulation of double-strand break repair via homologous recombination"/>
    <property type="evidence" value="ECO:0007669"/>
    <property type="project" value="TreeGrafter"/>
</dbReference>
<dbReference type="GO" id="GO:0003690">
    <property type="term" value="F:double-stranded DNA binding"/>
    <property type="evidence" value="ECO:0007669"/>
    <property type="project" value="TreeGrafter"/>
</dbReference>
<feature type="compositionally biased region" description="Basic residues" evidence="2">
    <location>
        <begin position="115"/>
        <end position="126"/>
    </location>
</feature>
<evidence type="ECO:0000256" key="1">
    <source>
        <dbReference type="ARBA" id="ARBA00008307"/>
    </source>
</evidence>
<dbReference type="AlphaFoldDB" id="A0A8C6ZTY3"/>
<dbReference type="GO" id="GO:0005634">
    <property type="term" value="C:nucleus"/>
    <property type="evidence" value="ECO:0007669"/>
    <property type="project" value="TreeGrafter"/>
</dbReference>
<feature type="compositionally biased region" description="Low complexity" evidence="2">
    <location>
        <begin position="35"/>
        <end position="49"/>
    </location>
</feature>
<evidence type="ECO:0000259" key="3">
    <source>
        <dbReference type="Pfam" id="PF03281"/>
    </source>
</evidence>
<evidence type="ECO:0000259" key="4">
    <source>
        <dbReference type="Pfam" id="PF20266"/>
    </source>
</evidence>
<dbReference type="Pfam" id="PF03281">
    <property type="entry name" value="Mab-21"/>
    <property type="match status" value="1"/>
</dbReference>
<evidence type="ECO:0000313" key="6">
    <source>
        <dbReference type="Proteomes" id="UP000694420"/>
    </source>
</evidence>
<dbReference type="GO" id="GO:0006974">
    <property type="term" value="P:DNA damage response"/>
    <property type="evidence" value="ECO:0007669"/>
    <property type="project" value="TreeGrafter"/>
</dbReference>
<dbReference type="InterPro" id="IPR024810">
    <property type="entry name" value="MAB21L/cGLR"/>
</dbReference>
<dbReference type="GO" id="GO:0071360">
    <property type="term" value="P:cellular response to exogenous dsRNA"/>
    <property type="evidence" value="ECO:0007669"/>
    <property type="project" value="TreeGrafter"/>
</dbReference>
<evidence type="ECO:0000256" key="2">
    <source>
        <dbReference type="SAM" id="MobiDB-lite"/>
    </source>
</evidence>
<dbReference type="GO" id="GO:0032481">
    <property type="term" value="P:positive regulation of type I interferon production"/>
    <property type="evidence" value="ECO:0007669"/>
    <property type="project" value="TreeGrafter"/>
</dbReference>
<reference evidence="5" key="1">
    <citation type="submission" date="2025-08" db="UniProtKB">
        <authorList>
            <consortium name="Ensembl"/>
        </authorList>
    </citation>
    <scope>IDENTIFICATION</scope>
</reference>
<dbReference type="FunFam" id="1.10.1410.40:FF:000007">
    <property type="entry name" value="Cyclic GMP-AMP synthase"/>
    <property type="match status" value="1"/>
</dbReference>
<organism evidence="5 6">
    <name type="scientific">Nothoprocta perdicaria</name>
    <name type="common">Chilean tinamou</name>
    <name type="synonym">Crypturus perdicarius</name>
    <dbReference type="NCBI Taxonomy" id="30464"/>
    <lineage>
        <taxon>Eukaryota</taxon>
        <taxon>Metazoa</taxon>
        <taxon>Chordata</taxon>
        <taxon>Craniata</taxon>
        <taxon>Vertebrata</taxon>
        <taxon>Euteleostomi</taxon>
        <taxon>Archelosauria</taxon>
        <taxon>Archosauria</taxon>
        <taxon>Dinosauria</taxon>
        <taxon>Saurischia</taxon>
        <taxon>Theropoda</taxon>
        <taxon>Coelurosauria</taxon>
        <taxon>Aves</taxon>
        <taxon>Palaeognathae</taxon>
        <taxon>Tinamiformes</taxon>
        <taxon>Tinamidae</taxon>
        <taxon>Nothoprocta</taxon>
    </lineage>
</organism>
<evidence type="ECO:0000313" key="5">
    <source>
        <dbReference type="Ensembl" id="ENSNPEP00000019080.1"/>
    </source>
</evidence>
<feature type="domain" description="Mab-21-like HhH/H2TH-like" evidence="4">
    <location>
        <begin position="353"/>
        <end position="453"/>
    </location>
</feature>
<proteinExistence type="inferred from homology"/>
<keyword evidence="6" id="KW-1185">Reference proteome</keyword>
<dbReference type="PANTHER" id="PTHR10656">
    <property type="entry name" value="CELL FATE DETERMINING PROTEIN MAB21-RELATED"/>
    <property type="match status" value="1"/>
</dbReference>
<gene>
    <name evidence="5" type="primary">CGAS</name>
</gene>
<feature type="compositionally biased region" description="Basic residues" evidence="2">
    <location>
        <begin position="8"/>
        <end position="23"/>
    </location>
</feature>
<dbReference type="GO" id="GO:0002230">
    <property type="term" value="P:positive regulation of defense response to virus by host"/>
    <property type="evidence" value="ECO:0007669"/>
    <property type="project" value="TreeGrafter"/>
</dbReference>
<protein>
    <submittedName>
        <fullName evidence="5">Cyclic GMP-AMP synthase</fullName>
    </submittedName>
</protein>
<dbReference type="GO" id="GO:0002218">
    <property type="term" value="P:activation of innate immune response"/>
    <property type="evidence" value="ECO:0007669"/>
    <property type="project" value="TreeGrafter"/>
</dbReference>
<dbReference type="PANTHER" id="PTHR10656:SF35">
    <property type="entry name" value="CYCLIC GMP-AMP SYNTHASE"/>
    <property type="match status" value="1"/>
</dbReference>
<dbReference type="Gene3D" id="3.30.460.90">
    <property type="match status" value="1"/>
</dbReference>